<sequence length="593" mass="66726">MAASTLNYGTSPFHCTLGLFCRSRDGRLLNAEGKGAEVIIRHWPEILEQLAACNTTFKPLSSGLMVETTCFDAVLDHRGSLLEQSHTRLRVREIYRDTSKCYVGHISHPSQGTYDDAFLEWFETLLISTTTLKPRLNQQLPASSHRVCDSSAENFWNWVRTLFIPDSALRTQLDHEPKAPASRNCQAIAEKITALFERMLRNAAVADEWDDSGRNYFSRRVRDFVNRNEPCSMVLPAFPCKSPNHAKVGGSRPDLAERIALETLHAFVENVEEIYAPGATIWIIHDGHLLSSCIGVDDDVVSEYELNLQEMYRSMFGSSTDRQAIRFCGLSDLFFSKPDRIQTFNHSWVSDPELVHNSIQTKRSEAPELARKLVMASCGISRSHLRKLILAQDPAVLKSYRGLSRFMLQDLEGPVLAGQSASRKKKTASVVAAEMMARNQAYSNLLELLFPNYIRLSIHAHNNRGPKFGIRLFPRDRVRAIDDVDGRHEPVPIYDFQLPTPWHSCIVKVEGDEVAYLAKASVARQAISSARYTGGWVDDGGKGGYFHLRGVNVGLPIKVDDEKIEAPSVLHVDTETQSLLTRNNLDPYLEARR</sequence>
<evidence type="ECO:0008006" key="3">
    <source>
        <dbReference type="Google" id="ProtNLM"/>
    </source>
</evidence>
<evidence type="ECO:0000313" key="2">
    <source>
        <dbReference type="Proteomes" id="UP000286045"/>
    </source>
</evidence>
<dbReference type="PANTHER" id="PTHR37285">
    <property type="entry name" value="SPORE WALL MATURATION PROTEIN DIT1"/>
    <property type="match status" value="1"/>
</dbReference>
<dbReference type="EMBL" id="RYZI01000007">
    <property type="protein sequence ID" value="RWA14531.1"/>
    <property type="molecule type" value="Genomic_DNA"/>
</dbReference>
<comment type="caution">
    <text evidence="1">The sequence shown here is derived from an EMBL/GenBank/DDBJ whole genome shotgun (WGS) entry which is preliminary data.</text>
</comment>
<protein>
    <recommendedName>
        <fullName evidence="3">TauD/TfdA-like domain-containing protein</fullName>
    </recommendedName>
</protein>
<dbReference type="Proteomes" id="UP000286045">
    <property type="component" value="Unassembled WGS sequence"/>
</dbReference>
<reference evidence="1 2" key="1">
    <citation type="submission" date="2018-12" db="EMBL/GenBank/DDBJ databases">
        <title>Draft genome sequence of Xylaria grammica IHI A82.</title>
        <authorList>
            <person name="Buettner E."/>
            <person name="Kellner H."/>
        </authorList>
    </citation>
    <scope>NUCLEOTIDE SEQUENCE [LARGE SCALE GENOMIC DNA]</scope>
    <source>
        <strain evidence="1 2">IHI A82</strain>
    </source>
</reference>
<proteinExistence type="predicted"/>
<dbReference type="Pfam" id="PF05141">
    <property type="entry name" value="DIT1_PvcA"/>
    <property type="match status" value="1"/>
</dbReference>
<accession>A0A439DJI3</accession>
<keyword evidence="2" id="KW-1185">Reference proteome</keyword>
<dbReference type="PANTHER" id="PTHR37285:SF5">
    <property type="entry name" value="SPORE WALL MATURATION PROTEIN DIT1"/>
    <property type="match status" value="1"/>
</dbReference>
<dbReference type="InterPro" id="IPR007817">
    <property type="entry name" value="Isocyanide_synthase_DIT1"/>
</dbReference>
<dbReference type="AlphaFoldDB" id="A0A439DJI3"/>
<gene>
    <name evidence="1" type="ORF">EKO27_g563</name>
</gene>
<dbReference type="STRING" id="363999.A0A439DJI3"/>
<name>A0A439DJI3_9PEZI</name>
<evidence type="ECO:0000313" key="1">
    <source>
        <dbReference type="EMBL" id="RWA14531.1"/>
    </source>
</evidence>
<organism evidence="1 2">
    <name type="scientific">Xylaria grammica</name>
    <dbReference type="NCBI Taxonomy" id="363999"/>
    <lineage>
        <taxon>Eukaryota</taxon>
        <taxon>Fungi</taxon>
        <taxon>Dikarya</taxon>
        <taxon>Ascomycota</taxon>
        <taxon>Pezizomycotina</taxon>
        <taxon>Sordariomycetes</taxon>
        <taxon>Xylariomycetidae</taxon>
        <taxon>Xylariales</taxon>
        <taxon>Xylariaceae</taxon>
        <taxon>Xylaria</taxon>
    </lineage>
</organism>